<dbReference type="SUPFAM" id="SSF53474">
    <property type="entry name" value="alpha/beta-Hydrolases"/>
    <property type="match status" value="1"/>
</dbReference>
<reference evidence="2 3" key="1">
    <citation type="submission" date="2023-05" db="EMBL/GenBank/DDBJ databases">
        <title>Actinoplanes sp. NEAU-A12 genome sequencing.</title>
        <authorList>
            <person name="Wang Z.-S."/>
        </authorList>
    </citation>
    <scope>NUCLEOTIDE SEQUENCE [LARGE SCALE GENOMIC DNA]</scope>
    <source>
        <strain evidence="2 3">NEAU-A12</strain>
    </source>
</reference>
<name>A0ABT6X2F4_9ACTN</name>
<organism evidence="2 3">
    <name type="scientific">Actinoplanes sandaracinus</name>
    <dbReference type="NCBI Taxonomy" id="3045177"/>
    <lineage>
        <taxon>Bacteria</taxon>
        <taxon>Bacillati</taxon>
        <taxon>Actinomycetota</taxon>
        <taxon>Actinomycetes</taxon>
        <taxon>Micromonosporales</taxon>
        <taxon>Micromonosporaceae</taxon>
        <taxon>Actinoplanes</taxon>
    </lineage>
</organism>
<dbReference type="Proteomes" id="UP001241758">
    <property type="component" value="Unassembled WGS sequence"/>
</dbReference>
<sequence length="550" mass="57540">MFDLTVPDLRDARLDALDAAGEAWLALARHAENLSSDAVTEVSRPLHASGWDGAAAQSAFGSIDKLEDKFELTAMRCRTMGTMLTGAADSLRGLQLQLRALLDSAATQDCAVSDDGRVSPPPLSHAEIHDPDRAELTAQRTAAAAGLAQQIKDVLARASDIDADCAAALAKMDVISGTRPYEFGATSEDARAAAGALGLAEAGIPAPGDSRVAHAWWEALTPQQRHLYATAWPEKVGALDGLPAVDRDYANQLGLRNLIGDDINRGHGEDTIRHQRALMLLEKLESAEHGPQDKRMYLLSVDLDQDGKAVVAVGNPDTADRTGILVPGVGTEVDGIRGLVGRASDIQSQAMKLAPGTSVAMIGWLGYDTPDADSVDVVTAPFGDKSQAGATALDSFVNGLHASHEGGGAHITAIGHSYGSTVLGEAAKAGDGLNVVDMVAVGSPGMRVEHAGEFNVPAQHVWAGAAVDDNFVARPENSTLGDFFFGDDIAEIHGPGPHYPQFGGNVLSIDTSGHSGYWDDNSQSLRSQAAIVLGDGYYEHATLESGKAPS</sequence>
<dbReference type="InterPro" id="IPR010427">
    <property type="entry name" value="DUF1023"/>
</dbReference>
<keyword evidence="3" id="KW-1185">Reference proteome</keyword>
<comment type="caution">
    <text evidence="2">The sequence shown here is derived from an EMBL/GenBank/DDBJ whole genome shotgun (WGS) entry which is preliminary data.</text>
</comment>
<dbReference type="InterPro" id="IPR029058">
    <property type="entry name" value="AB_hydrolase_fold"/>
</dbReference>
<proteinExistence type="predicted"/>
<feature type="domain" description="DUF1023" evidence="1">
    <location>
        <begin position="304"/>
        <end position="471"/>
    </location>
</feature>
<keyword evidence="2" id="KW-0378">Hydrolase</keyword>
<evidence type="ECO:0000313" key="2">
    <source>
        <dbReference type="EMBL" id="MDI6106010.1"/>
    </source>
</evidence>
<evidence type="ECO:0000313" key="3">
    <source>
        <dbReference type="Proteomes" id="UP001241758"/>
    </source>
</evidence>
<gene>
    <name evidence="2" type="ORF">QLQ12_46340</name>
</gene>
<accession>A0ABT6X2F4</accession>
<dbReference type="Pfam" id="PF06259">
    <property type="entry name" value="Abhydrolase_8"/>
    <property type="match status" value="1"/>
</dbReference>
<protein>
    <submittedName>
        <fullName evidence="2">Alpha/beta hydrolase</fullName>
    </submittedName>
</protein>
<dbReference type="GO" id="GO:0016787">
    <property type="term" value="F:hydrolase activity"/>
    <property type="evidence" value="ECO:0007669"/>
    <property type="project" value="UniProtKB-KW"/>
</dbReference>
<dbReference type="RefSeq" id="WP_282767469.1">
    <property type="nucleotide sequence ID" value="NZ_JASCTH010000068.1"/>
</dbReference>
<dbReference type="EMBL" id="JASCTH010000068">
    <property type="protein sequence ID" value="MDI6106010.1"/>
    <property type="molecule type" value="Genomic_DNA"/>
</dbReference>
<evidence type="ECO:0000259" key="1">
    <source>
        <dbReference type="Pfam" id="PF06259"/>
    </source>
</evidence>